<feature type="chain" id="PRO_5025071971" evidence="4">
    <location>
        <begin position="28"/>
        <end position="415"/>
    </location>
</feature>
<dbReference type="AlphaFoldDB" id="A0A640TTT2"/>
<name>A0A640TTT2_STRNI</name>
<protein>
    <submittedName>
        <fullName evidence="5">Lipase</fullName>
    </submittedName>
</protein>
<feature type="signal peptide" evidence="4">
    <location>
        <begin position="1"/>
        <end position="27"/>
    </location>
</feature>
<dbReference type="GO" id="GO:0003847">
    <property type="term" value="F:1-alkyl-2-acetylglycerophosphocholine esterase activity"/>
    <property type="evidence" value="ECO:0007669"/>
    <property type="project" value="TreeGrafter"/>
</dbReference>
<evidence type="ECO:0000256" key="3">
    <source>
        <dbReference type="ARBA" id="ARBA00023098"/>
    </source>
</evidence>
<accession>A0A640TTT2</accession>
<keyword evidence="1" id="KW-0378">Hydrolase</keyword>
<evidence type="ECO:0000313" key="6">
    <source>
        <dbReference type="Proteomes" id="UP000429552"/>
    </source>
</evidence>
<comment type="caution">
    <text evidence="5">The sequence shown here is derived from an EMBL/GenBank/DDBJ whole genome shotgun (WGS) entry which is preliminary data.</text>
</comment>
<evidence type="ECO:0000256" key="1">
    <source>
        <dbReference type="ARBA" id="ARBA00022801"/>
    </source>
</evidence>
<dbReference type="PANTHER" id="PTHR10272:SF0">
    <property type="entry name" value="PLATELET-ACTIVATING FACTOR ACETYLHYDROLASE"/>
    <property type="match status" value="1"/>
</dbReference>
<proteinExistence type="predicted"/>
<dbReference type="GO" id="GO:0016042">
    <property type="term" value="P:lipid catabolic process"/>
    <property type="evidence" value="ECO:0007669"/>
    <property type="project" value="UniProtKB-KW"/>
</dbReference>
<dbReference type="EMBL" id="BLIP01000003">
    <property type="protein sequence ID" value="GFE27018.1"/>
    <property type="molecule type" value="Genomic_DNA"/>
</dbReference>
<evidence type="ECO:0000256" key="2">
    <source>
        <dbReference type="ARBA" id="ARBA00022963"/>
    </source>
</evidence>
<evidence type="ECO:0000256" key="4">
    <source>
        <dbReference type="SAM" id="SignalP"/>
    </source>
</evidence>
<keyword evidence="2" id="KW-0442">Lipid degradation</keyword>
<keyword evidence="4" id="KW-0732">Signal</keyword>
<dbReference type="InterPro" id="IPR029058">
    <property type="entry name" value="AB_hydrolase_fold"/>
</dbReference>
<dbReference type="PANTHER" id="PTHR10272">
    <property type="entry name" value="PLATELET-ACTIVATING FACTOR ACETYLHYDROLASE"/>
    <property type="match status" value="1"/>
</dbReference>
<keyword evidence="3" id="KW-0443">Lipid metabolism</keyword>
<gene>
    <name evidence="5" type="ORF">Sliba_74710</name>
</gene>
<dbReference type="SUPFAM" id="SSF53474">
    <property type="entry name" value="alpha/beta-Hydrolases"/>
    <property type="match status" value="1"/>
</dbReference>
<dbReference type="Proteomes" id="UP000429552">
    <property type="component" value="Unassembled WGS sequence"/>
</dbReference>
<evidence type="ECO:0000313" key="5">
    <source>
        <dbReference type="EMBL" id="GFE27018.1"/>
    </source>
</evidence>
<sequence>MAGMRIHRVVTTAVALALPLTIGVGVAASATAPSDSRPSAAHAAVRFELPEPTGRKPVGSTELHLVDHERPDPWADGRDRELMVSVWYPARSTREYPRQPYLQPGTARFVDESDPFRLVRPGEVEWAAIRTDAAATAPADHHGRRPVVLYSPGLQSFRALGTSTAVELASRGYVVVTIDHTYEVPAVEFPGGRVELQKPMSGVEGLKKAIDTRVRDTRFVLDQLEVLREGGNPDAEGRRLPNGLGRALDLDRIGMFGHSGGGATAAEAMRADRRIDAGINMDGTLQYSKTEFLPVAREGLNRPFMLMGKADQTHLNKPSWQSFWDRSTGWKRDLSLERGSHFSYTDAQSFVPALDEYLDIPAQTREQYIGTVDPGRSTAAQRAYVTAFFDQHLLGRPRRLLNGPSPSHPEVHFVR</sequence>
<organism evidence="5 6">
    <name type="scientific">Streptomyces nigrescens</name>
    <dbReference type="NCBI Taxonomy" id="1920"/>
    <lineage>
        <taxon>Bacteria</taxon>
        <taxon>Bacillati</taxon>
        <taxon>Actinomycetota</taxon>
        <taxon>Actinomycetes</taxon>
        <taxon>Kitasatosporales</taxon>
        <taxon>Streptomycetaceae</taxon>
        <taxon>Streptomyces</taxon>
    </lineage>
</organism>
<dbReference type="Gene3D" id="3.40.50.1820">
    <property type="entry name" value="alpha/beta hydrolase"/>
    <property type="match status" value="1"/>
</dbReference>
<reference evidence="5 6" key="1">
    <citation type="submission" date="2019-12" db="EMBL/GenBank/DDBJ databases">
        <title>Whole genome shotgun sequence of Streptomyces libani subsp. libani NBRC 13452.</title>
        <authorList>
            <person name="Ichikawa N."/>
            <person name="Kimura A."/>
            <person name="Kitahashi Y."/>
            <person name="Komaki H."/>
            <person name="Tamura T."/>
        </authorList>
    </citation>
    <scope>NUCLEOTIDE SEQUENCE [LARGE SCALE GENOMIC DNA]</scope>
    <source>
        <strain evidence="5 6">NBRC 13452</strain>
    </source>
</reference>
<dbReference type="Pfam" id="PF03403">
    <property type="entry name" value="PAF-AH_p_II"/>
    <property type="match status" value="1"/>
</dbReference>